<proteinExistence type="predicted"/>
<evidence type="ECO:0000313" key="2">
    <source>
        <dbReference type="Proteomes" id="UP000594014"/>
    </source>
</evidence>
<keyword evidence="2" id="KW-1185">Reference proteome</keyword>
<evidence type="ECO:0000313" key="1">
    <source>
        <dbReference type="EMBL" id="QOX61906.1"/>
    </source>
</evidence>
<name>A0ACD1A6A2_9FIRM</name>
<accession>A0ACD1A6A2</accession>
<dbReference type="Proteomes" id="UP000594014">
    <property type="component" value="Chromosome"/>
</dbReference>
<sequence length="177" mass="20596">MKTLVILAHPDIDRSNVNKRWKQELEKYPNDIVIHELYKEYPGWKIDVEKEQQLLEGHDFIILQFPVYWYSYPPLLKKWLDDVFTHGWAYGSKGNKLNGKKFGIAKSIGDQEENYTHTGPIGFTVDEIISPFKATAAHVGAVALPYFSVFRASFQISNEEVEQSARDFMEYISQYRS</sequence>
<organism evidence="1 2">
    <name type="scientific">Anoxybacterium hadale</name>
    <dbReference type="NCBI Taxonomy" id="3408580"/>
    <lineage>
        <taxon>Bacteria</taxon>
        <taxon>Bacillati</taxon>
        <taxon>Bacillota</taxon>
        <taxon>Clostridia</taxon>
        <taxon>Peptostreptococcales</taxon>
        <taxon>Anaerovoracaceae</taxon>
        <taxon>Anoxybacterium</taxon>
    </lineage>
</organism>
<gene>
    <name evidence="1" type="ORF">FRZ06_00315</name>
</gene>
<reference evidence="1" key="1">
    <citation type="submission" date="2019-08" db="EMBL/GenBank/DDBJ databases">
        <title>Genome sequence of Clostridiales bacterium MT110.</title>
        <authorList>
            <person name="Cao J."/>
        </authorList>
    </citation>
    <scope>NUCLEOTIDE SEQUENCE</scope>
    <source>
        <strain evidence="1">MT110</strain>
    </source>
</reference>
<dbReference type="EMBL" id="CP042469">
    <property type="protein sequence ID" value="QOX61906.1"/>
    <property type="molecule type" value="Genomic_DNA"/>
</dbReference>
<protein>
    <submittedName>
        <fullName evidence="1">NAD(P)H-dependent oxidoreductase</fullName>
    </submittedName>
</protein>